<protein>
    <submittedName>
        <fullName evidence="2">Uncharacterized protein</fullName>
    </submittedName>
</protein>
<organism evidence="2 3">
    <name type="scientific">Cutibacterium acnes</name>
    <name type="common">Propionibacterium acnes</name>
    <dbReference type="NCBI Taxonomy" id="1747"/>
    <lineage>
        <taxon>Bacteria</taxon>
        <taxon>Bacillati</taxon>
        <taxon>Actinomycetota</taxon>
        <taxon>Actinomycetes</taxon>
        <taxon>Propionibacteriales</taxon>
        <taxon>Propionibacteriaceae</taxon>
        <taxon>Cutibacterium</taxon>
    </lineage>
</organism>
<gene>
    <name evidence="2" type="ORF">APS60_10220</name>
</gene>
<evidence type="ECO:0000313" key="2">
    <source>
        <dbReference type="EMBL" id="PHJ26318.1"/>
    </source>
</evidence>
<comment type="caution">
    <text evidence="2">The sequence shown here is derived from an EMBL/GenBank/DDBJ whole genome shotgun (WGS) entry which is preliminary data.</text>
</comment>
<name>A0AA44ZDP8_CUTAC</name>
<proteinExistence type="predicted"/>
<sequence>MAAIIGILLATTYYIFVAGIGTFYVPDNSTFSRKAFVMYLAPLSVFLVAGWGLGIARINTPNDRHSIVSKMSAWVALGLYLSVAAWFAISLLLDFLFFFEILKYFSIVCEIWER</sequence>
<keyword evidence="1" id="KW-0472">Membrane</keyword>
<accession>A0AA44ZDP8</accession>
<feature type="transmembrane region" description="Helical" evidence="1">
    <location>
        <begin position="71"/>
        <end position="89"/>
    </location>
</feature>
<evidence type="ECO:0000313" key="3">
    <source>
        <dbReference type="Proteomes" id="UP000223982"/>
    </source>
</evidence>
<reference evidence="2 3" key="1">
    <citation type="submission" date="2017-02" db="EMBL/GenBank/DDBJ databases">
        <title>Prevalence of linear plasmids in Propionibacterium acnes isolates obtained from cancerous prostatic tissue.</title>
        <authorList>
            <person name="Davidsson S."/>
            <person name="Bruggemann H."/>
        </authorList>
    </citation>
    <scope>NUCLEOTIDE SEQUENCE [LARGE SCALE GENOMIC DNA]</scope>
    <source>
        <strain evidence="2 3">09-9</strain>
    </source>
</reference>
<keyword evidence="1" id="KW-0812">Transmembrane</keyword>
<dbReference type="Proteomes" id="UP000223982">
    <property type="component" value="Unassembled WGS sequence"/>
</dbReference>
<feature type="transmembrane region" description="Helical" evidence="1">
    <location>
        <begin position="37"/>
        <end position="59"/>
    </location>
</feature>
<evidence type="ECO:0000256" key="1">
    <source>
        <dbReference type="SAM" id="Phobius"/>
    </source>
</evidence>
<dbReference type="AlphaFoldDB" id="A0AA44ZDP8"/>
<dbReference type="EMBL" id="LKVB01000010">
    <property type="protein sequence ID" value="PHJ26318.1"/>
    <property type="molecule type" value="Genomic_DNA"/>
</dbReference>
<keyword evidence="1" id="KW-1133">Transmembrane helix</keyword>
<feature type="transmembrane region" description="Helical" evidence="1">
    <location>
        <begin position="7"/>
        <end position="25"/>
    </location>
</feature>